<name>A0A7W9MET5_9ACTN</name>
<protein>
    <recommendedName>
        <fullName evidence="2">DUF4031 domain-containing protein</fullName>
    </recommendedName>
</protein>
<dbReference type="RefSeq" id="WP_184545217.1">
    <property type="nucleotide sequence ID" value="NZ_JACHMP010000001.1"/>
</dbReference>
<dbReference type="EMBL" id="JACHMP010000001">
    <property type="protein sequence ID" value="MBB5817679.1"/>
    <property type="molecule type" value="Genomic_DNA"/>
</dbReference>
<dbReference type="AlphaFoldDB" id="A0A7W9MET5"/>
<feature type="region of interest" description="Disordered" evidence="1">
    <location>
        <begin position="87"/>
        <end position="110"/>
    </location>
</feature>
<dbReference type="Proteomes" id="UP000540685">
    <property type="component" value="Unassembled WGS sequence"/>
</dbReference>
<keyword evidence="4" id="KW-1185">Reference proteome</keyword>
<feature type="compositionally biased region" description="Basic and acidic residues" evidence="1">
    <location>
        <begin position="92"/>
        <end position="104"/>
    </location>
</feature>
<reference evidence="3 4" key="1">
    <citation type="submission" date="2020-08" db="EMBL/GenBank/DDBJ databases">
        <title>Sequencing the genomes of 1000 actinobacteria strains.</title>
        <authorList>
            <person name="Klenk H.-P."/>
        </authorList>
    </citation>
    <scope>NUCLEOTIDE SEQUENCE [LARGE SCALE GENOMIC DNA]</scope>
    <source>
        <strain evidence="3 4">DSM 46887</strain>
    </source>
</reference>
<evidence type="ECO:0000259" key="2">
    <source>
        <dbReference type="Pfam" id="PF13223"/>
    </source>
</evidence>
<comment type="caution">
    <text evidence="3">The sequence shown here is derived from an EMBL/GenBank/DDBJ whole genome shotgun (WGS) entry which is preliminary data.</text>
</comment>
<evidence type="ECO:0000313" key="4">
    <source>
        <dbReference type="Proteomes" id="UP000540685"/>
    </source>
</evidence>
<proteinExistence type="predicted"/>
<evidence type="ECO:0000313" key="3">
    <source>
        <dbReference type="EMBL" id="MBB5817679.1"/>
    </source>
</evidence>
<organism evidence="3 4">
    <name type="scientific">Streptosporangium becharense</name>
    <dbReference type="NCBI Taxonomy" id="1816182"/>
    <lineage>
        <taxon>Bacteria</taxon>
        <taxon>Bacillati</taxon>
        <taxon>Actinomycetota</taxon>
        <taxon>Actinomycetes</taxon>
        <taxon>Streptosporangiales</taxon>
        <taxon>Streptosporangiaceae</taxon>
        <taxon>Streptosporangium</taxon>
    </lineage>
</organism>
<gene>
    <name evidence="3" type="ORF">F4562_000741</name>
</gene>
<sequence length="110" mass="12197">MSVLIDPPNWPGPRGLLWSHLVSDVSVEELHAFAAALGVPRRAFDRDHYDVPETVYERAVALGAQAVSSRELVGRLIAAGLRRRKTRPVRLGHTDHADRMDRDVPGMTGH</sequence>
<dbReference type="Pfam" id="PF13223">
    <property type="entry name" value="DUF4031"/>
    <property type="match status" value="1"/>
</dbReference>
<accession>A0A7W9MET5</accession>
<feature type="domain" description="DUF4031" evidence="2">
    <location>
        <begin position="3"/>
        <end position="78"/>
    </location>
</feature>
<evidence type="ECO:0000256" key="1">
    <source>
        <dbReference type="SAM" id="MobiDB-lite"/>
    </source>
</evidence>
<dbReference type="InterPro" id="IPR025109">
    <property type="entry name" value="DUF4031"/>
</dbReference>